<feature type="binding site" evidence="11">
    <location>
        <position position="123"/>
    </location>
    <ligand>
        <name>substrate</name>
    </ligand>
</feature>
<evidence type="ECO:0000256" key="9">
    <source>
        <dbReference type="NCBIfam" id="TIGR01307"/>
    </source>
</evidence>
<feature type="binding site" evidence="12">
    <location>
        <position position="12"/>
    </location>
    <ligand>
        <name>Mn(2+)</name>
        <dbReference type="ChEBI" id="CHEBI:29035"/>
        <label>2</label>
    </ligand>
</feature>
<organism evidence="16 17">
    <name type="scientific">Thermomonospora umbrina</name>
    <dbReference type="NCBI Taxonomy" id="111806"/>
    <lineage>
        <taxon>Bacteria</taxon>
        <taxon>Bacillati</taxon>
        <taxon>Actinomycetota</taxon>
        <taxon>Actinomycetes</taxon>
        <taxon>Streptosporangiales</taxon>
        <taxon>Thermomonosporaceae</taxon>
        <taxon>Thermomonospora</taxon>
    </lineage>
</organism>
<feature type="active site" description="Phosphoserine intermediate" evidence="10">
    <location>
        <position position="62"/>
    </location>
</feature>
<feature type="binding site" evidence="11">
    <location>
        <position position="326"/>
    </location>
    <ligand>
        <name>substrate</name>
    </ligand>
</feature>
<dbReference type="GO" id="GO:0005829">
    <property type="term" value="C:cytosol"/>
    <property type="evidence" value="ECO:0007669"/>
    <property type="project" value="TreeGrafter"/>
</dbReference>
<evidence type="ECO:0000259" key="14">
    <source>
        <dbReference type="Pfam" id="PF01676"/>
    </source>
</evidence>
<dbReference type="SUPFAM" id="SSF53649">
    <property type="entry name" value="Alkaline phosphatase-like"/>
    <property type="match status" value="1"/>
</dbReference>
<dbReference type="GO" id="GO:0004619">
    <property type="term" value="F:phosphoglycerate mutase activity"/>
    <property type="evidence" value="ECO:0007669"/>
    <property type="project" value="UniProtKB-UniRule"/>
</dbReference>
<evidence type="ECO:0000259" key="15">
    <source>
        <dbReference type="Pfam" id="PF06415"/>
    </source>
</evidence>
<evidence type="ECO:0000313" key="17">
    <source>
        <dbReference type="Proteomes" id="UP000256661"/>
    </source>
</evidence>
<comment type="caution">
    <text evidence="16">The sequence shown here is derived from an EMBL/GenBank/DDBJ whole genome shotgun (WGS) entry which is preliminary data.</text>
</comment>
<dbReference type="UniPathway" id="UPA00109">
    <property type="reaction ID" value="UER00186"/>
</dbReference>
<comment type="pathway">
    <text evidence="3">Carbohydrate degradation; glycolysis; pyruvate from D-glyceraldehyde 3-phosphate: step 3/5.</text>
</comment>
<dbReference type="InterPro" id="IPR011258">
    <property type="entry name" value="BPG-indep_PGM_N"/>
</dbReference>
<evidence type="ECO:0000256" key="3">
    <source>
        <dbReference type="ARBA" id="ARBA00004798"/>
    </source>
</evidence>
<dbReference type="Gene3D" id="3.40.720.10">
    <property type="entry name" value="Alkaline Phosphatase, subunit A"/>
    <property type="match status" value="1"/>
</dbReference>
<feature type="compositionally biased region" description="Basic and acidic residues" evidence="13">
    <location>
        <begin position="212"/>
        <end position="228"/>
    </location>
</feature>
<evidence type="ECO:0000256" key="8">
    <source>
        <dbReference type="ARBA" id="ARBA00023235"/>
    </source>
</evidence>
<feature type="binding site" evidence="11">
    <location>
        <position position="185"/>
    </location>
    <ligand>
        <name>substrate</name>
    </ligand>
</feature>
<dbReference type="Proteomes" id="UP000256661">
    <property type="component" value="Unassembled WGS sequence"/>
</dbReference>
<feature type="binding site" evidence="12">
    <location>
        <position position="435"/>
    </location>
    <ligand>
        <name>Mn(2+)</name>
        <dbReference type="ChEBI" id="CHEBI:29035"/>
        <label>2</label>
    </ligand>
</feature>
<dbReference type="Gene3D" id="3.40.1450.10">
    <property type="entry name" value="BPG-independent phosphoglycerate mutase, domain B"/>
    <property type="match status" value="1"/>
</dbReference>
<name>A0A3D9SVD8_9ACTN</name>
<feature type="binding site" evidence="12">
    <location>
        <position position="393"/>
    </location>
    <ligand>
        <name>Mn(2+)</name>
        <dbReference type="ChEBI" id="CHEBI:29035"/>
        <label>1</label>
    </ligand>
</feature>
<comment type="cofactor">
    <cofactor evidence="2">
        <name>Mn(2+)</name>
        <dbReference type="ChEBI" id="CHEBI:29035"/>
    </cofactor>
</comment>
<dbReference type="EC" id="5.4.2.12" evidence="9"/>
<evidence type="ECO:0000256" key="4">
    <source>
        <dbReference type="ARBA" id="ARBA00008819"/>
    </source>
</evidence>
<feature type="binding site" evidence="12">
    <location>
        <position position="62"/>
    </location>
    <ligand>
        <name>Mn(2+)</name>
        <dbReference type="ChEBI" id="CHEBI:29035"/>
        <label>2</label>
    </ligand>
</feature>
<evidence type="ECO:0000256" key="10">
    <source>
        <dbReference type="PIRSR" id="PIRSR001492-1"/>
    </source>
</evidence>
<evidence type="ECO:0000256" key="1">
    <source>
        <dbReference type="ARBA" id="ARBA00000370"/>
    </source>
</evidence>
<evidence type="ECO:0000256" key="13">
    <source>
        <dbReference type="SAM" id="MobiDB-lite"/>
    </source>
</evidence>
<feature type="binding site" evidence="12">
    <location>
        <position position="397"/>
    </location>
    <ligand>
        <name>Mn(2+)</name>
        <dbReference type="ChEBI" id="CHEBI:29035"/>
        <label>1</label>
    </ligand>
</feature>
<reference evidence="16 17" key="1">
    <citation type="submission" date="2018-08" db="EMBL/GenBank/DDBJ databases">
        <title>Sequencing the genomes of 1000 actinobacteria strains.</title>
        <authorList>
            <person name="Klenk H.-P."/>
        </authorList>
    </citation>
    <scope>NUCLEOTIDE SEQUENCE [LARGE SCALE GENOMIC DNA]</scope>
    <source>
        <strain evidence="16 17">DSM 43927</strain>
    </source>
</reference>
<dbReference type="GO" id="GO:0030145">
    <property type="term" value="F:manganese ion binding"/>
    <property type="evidence" value="ECO:0007669"/>
    <property type="project" value="InterPro"/>
</dbReference>
<dbReference type="InterPro" id="IPR006124">
    <property type="entry name" value="Metalloenzyme"/>
</dbReference>
<dbReference type="GO" id="GO:0006096">
    <property type="term" value="P:glycolytic process"/>
    <property type="evidence" value="ECO:0007669"/>
    <property type="project" value="UniProtKB-UniRule"/>
</dbReference>
<keyword evidence="7 12" id="KW-0464">Manganese</keyword>
<dbReference type="GO" id="GO:0006007">
    <property type="term" value="P:glucose catabolic process"/>
    <property type="evidence" value="ECO:0007669"/>
    <property type="project" value="InterPro"/>
</dbReference>
<comment type="catalytic activity">
    <reaction evidence="1">
        <text>(2R)-2-phosphoglycerate = (2R)-3-phosphoglycerate</text>
        <dbReference type="Rhea" id="RHEA:15901"/>
        <dbReference type="ChEBI" id="CHEBI:58272"/>
        <dbReference type="ChEBI" id="CHEBI:58289"/>
        <dbReference type="EC" id="5.4.2.12"/>
    </reaction>
</comment>
<evidence type="ECO:0000256" key="7">
    <source>
        <dbReference type="ARBA" id="ARBA00023211"/>
    </source>
</evidence>
<dbReference type="InterPro" id="IPR036646">
    <property type="entry name" value="PGAM_B_sf"/>
</dbReference>
<dbReference type="Pfam" id="PF06415">
    <property type="entry name" value="iPGM_N"/>
    <property type="match status" value="1"/>
</dbReference>
<dbReference type="InterPro" id="IPR005995">
    <property type="entry name" value="Pgm_bpd_ind"/>
</dbReference>
<dbReference type="RefSeq" id="WP_116025146.1">
    <property type="nucleotide sequence ID" value="NZ_QTTT01000001.1"/>
</dbReference>
<evidence type="ECO:0000256" key="6">
    <source>
        <dbReference type="ARBA" id="ARBA00023152"/>
    </source>
</evidence>
<dbReference type="OrthoDB" id="9800863at2"/>
<accession>A0A3D9SVD8</accession>
<protein>
    <recommendedName>
        <fullName evidence="9">2,3-bisphosphoglycerate-independent phosphoglycerate mutase</fullName>
        <ecNumber evidence="9">5.4.2.12</ecNumber>
    </recommendedName>
</protein>
<feature type="binding site" evidence="11">
    <location>
        <begin position="153"/>
        <end position="154"/>
    </location>
    <ligand>
        <name>substrate</name>
    </ligand>
</feature>
<feature type="binding site" evidence="11">
    <location>
        <position position="191"/>
    </location>
    <ligand>
        <name>substrate</name>
    </ligand>
</feature>
<comment type="similarity">
    <text evidence="4">Belongs to the BPG-independent phosphoglycerate mutase family.</text>
</comment>
<evidence type="ECO:0000256" key="11">
    <source>
        <dbReference type="PIRSR" id="PIRSR001492-2"/>
    </source>
</evidence>
<feature type="binding site" evidence="12">
    <location>
        <position position="457"/>
    </location>
    <ligand>
        <name>Mn(2+)</name>
        <dbReference type="ChEBI" id="CHEBI:29035"/>
        <label>1</label>
    </ligand>
</feature>
<keyword evidence="6" id="KW-0324">Glycolysis</keyword>
<dbReference type="Pfam" id="PF01676">
    <property type="entry name" value="Metalloenzyme"/>
    <property type="match status" value="1"/>
</dbReference>
<keyword evidence="17" id="KW-1185">Reference proteome</keyword>
<dbReference type="EMBL" id="QTTT01000001">
    <property type="protein sequence ID" value="REE99929.1"/>
    <property type="molecule type" value="Genomic_DNA"/>
</dbReference>
<sequence>MDGSPGILLILDGWGHAPAAPGNALAAAASPFLDALVGDPAGLLLEASGGAVGLPEGVVGNSEIGHMVMGAGRPLEYDSLLVQRQAESGALRTHPVLRDVCGRLVREGGTLHLVGLCSDGRIHADIGHLPEVLRAVRAAGLERCAIHAITDGRDVPEGTSGRYLSALTTMTEEIGVGFVAGVIGRDYAMDKSGRDDLTAKASRLLLDGAAERTAPDAESAVRGHDHDGSVPPTAVTDPAGTPTTVRDGDVILFMNFRSDRTAPLVDRVADDLASDGRTRVRLLSLGRYDTRAEVPALVPRADASGGVADALEEAGVRSLRIAEREKFDHVTFFFNGRDARRRTGEEHVLVPPAADGPVQDHPEMNIDALGRAVVEGAGRGDVGLVVANLANMDVVGHTGSYEATCRAVTAVDRVAARICAAARDSGHWVLLVGDHGNAEQMLTSPEDGSAPRPYGGHTRNPVPCALVTADGARPAAPAGAAIPSIGPTVLHLLGVPVPAGMSAPSLFTLRSRQGALDDLR</sequence>
<feature type="domain" description="BPG-independent PGAM N-terminal" evidence="15">
    <location>
        <begin position="83"/>
        <end position="274"/>
    </location>
</feature>
<dbReference type="PANTHER" id="PTHR31637:SF0">
    <property type="entry name" value="2,3-BISPHOSPHOGLYCERATE-INDEPENDENT PHOSPHOGLYCERATE MUTASE"/>
    <property type="match status" value="1"/>
</dbReference>
<feature type="domain" description="Metalloenzyme" evidence="14">
    <location>
        <begin position="5"/>
        <end position="495"/>
    </location>
</feature>
<evidence type="ECO:0000313" key="16">
    <source>
        <dbReference type="EMBL" id="REE99929.1"/>
    </source>
</evidence>
<dbReference type="AlphaFoldDB" id="A0A3D9SVD8"/>
<gene>
    <name evidence="16" type="ORF">DFJ69_5447</name>
</gene>
<dbReference type="InterPro" id="IPR017850">
    <property type="entry name" value="Alkaline_phosphatase_core_sf"/>
</dbReference>
<keyword evidence="8" id="KW-0413">Isomerase</keyword>
<evidence type="ECO:0000256" key="12">
    <source>
        <dbReference type="PIRSR" id="PIRSR001492-3"/>
    </source>
</evidence>
<feature type="region of interest" description="Disordered" evidence="13">
    <location>
        <begin position="212"/>
        <end position="242"/>
    </location>
</feature>
<dbReference type="PIRSF" id="PIRSF001492">
    <property type="entry name" value="IPGAM"/>
    <property type="match status" value="1"/>
</dbReference>
<dbReference type="NCBIfam" id="TIGR01307">
    <property type="entry name" value="pgm_bpd_ind"/>
    <property type="match status" value="1"/>
</dbReference>
<evidence type="ECO:0000256" key="5">
    <source>
        <dbReference type="ARBA" id="ARBA00022723"/>
    </source>
</evidence>
<dbReference type="SUPFAM" id="SSF64158">
    <property type="entry name" value="2,3-Bisphosphoglycerate-independent phosphoglycerate mutase, substrate-binding domain"/>
    <property type="match status" value="1"/>
</dbReference>
<feature type="binding site" evidence="12">
    <location>
        <position position="434"/>
    </location>
    <ligand>
        <name>Mn(2+)</name>
        <dbReference type="ChEBI" id="CHEBI:29035"/>
        <label>2</label>
    </ligand>
</feature>
<evidence type="ECO:0000256" key="2">
    <source>
        <dbReference type="ARBA" id="ARBA00001936"/>
    </source>
</evidence>
<keyword evidence="5 12" id="KW-0479">Metal-binding</keyword>
<feature type="binding site" evidence="11">
    <location>
        <begin position="257"/>
        <end position="260"/>
    </location>
    <ligand>
        <name>substrate</name>
    </ligand>
</feature>
<dbReference type="PANTHER" id="PTHR31637">
    <property type="entry name" value="2,3-BISPHOSPHOGLYCERATE-INDEPENDENT PHOSPHOGLYCERATE MUTASE"/>
    <property type="match status" value="1"/>
</dbReference>
<proteinExistence type="inferred from homology"/>